<evidence type="ECO:0000313" key="3">
    <source>
        <dbReference type="Proteomes" id="UP001589810"/>
    </source>
</evidence>
<gene>
    <name evidence="2" type="ORF">ACFFH7_00225</name>
</gene>
<feature type="domain" description="UbiC transcription regulator-associated" evidence="1">
    <location>
        <begin position="32"/>
        <end position="173"/>
    </location>
</feature>
<proteinExistence type="predicted"/>
<protein>
    <submittedName>
        <fullName evidence="2">GntR family transcriptional regulator</fullName>
    </submittedName>
</protein>
<evidence type="ECO:0000259" key="1">
    <source>
        <dbReference type="SMART" id="SM00866"/>
    </source>
</evidence>
<dbReference type="SMART" id="SM00866">
    <property type="entry name" value="UTRA"/>
    <property type="match status" value="1"/>
</dbReference>
<dbReference type="PANTHER" id="PTHR44846">
    <property type="entry name" value="MANNOSYL-D-GLYCERATE TRANSPORT/METABOLISM SYSTEM REPRESSOR MNGR-RELATED"/>
    <property type="match status" value="1"/>
</dbReference>
<dbReference type="InterPro" id="IPR028978">
    <property type="entry name" value="Chorismate_lyase_/UTRA_dom_sf"/>
</dbReference>
<sequence>MHSSEAWISVSTPYVKPRKPGEPEAWAQEAADHGHVGTQQLLHVGEVQPPPQVAAALCGAPADPVALRRRLVLLDGQPVELVDSYYPTAIARGTRLADPRKIPGGAPTLLTTLGHGLHHVDEDVSVRLASAEESEILALQEPTPVLVLARTSSSRDGRPVEVSVMTMLPGRHLRYQLTIGHDDATTP</sequence>
<dbReference type="InterPro" id="IPR050679">
    <property type="entry name" value="Bact_HTH_transcr_reg"/>
</dbReference>
<dbReference type="PANTHER" id="PTHR44846:SF17">
    <property type="entry name" value="GNTR-FAMILY TRANSCRIPTIONAL REGULATOR"/>
    <property type="match status" value="1"/>
</dbReference>
<reference evidence="2 3" key="1">
    <citation type="submission" date="2024-09" db="EMBL/GenBank/DDBJ databases">
        <authorList>
            <person name="Sun Q."/>
            <person name="Mori K."/>
        </authorList>
    </citation>
    <scope>NUCLEOTIDE SEQUENCE [LARGE SCALE GENOMIC DNA]</scope>
    <source>
        <strain evidence="2 3">TBRC 1432</strain>
    </source>
</reference>
<evidence type="ECO:0000313" key="2">
    <source>
        <dbReference type="EMBL" id="MFC0539883.1"/>
    </source>
</evidence>
<name>A0ABV6MHX0_9PSEU</name>
<dbReference type="SUPFAM" id="SSF64288">
    <property type="entry name" value="Chorismate lyase-like"/>
    <property type="match status" value="1"/>
</dbReference>
<dbReference type="EMBL" id="JBHLUD010000001">
    <property type="protein sequence ID" value="MFC0539883.1"/>
    <property type="molecule type" value="Genomic_DNA"/>
</dbReference>
<dbReference type="InterPro" id="IPR011663">
    <property type="entry name" value="UTRA"/>
</dbReference>
<dbReference type="RefSeq" id="WP_273938648.1">
    <property type="nucleotide sequence ID" value="NZ_CP097263.1"/>
</dbReference>
<accession>A0ABV6MHX0</accession>
<dbReference type="Proteomes" id="UP001589810">
    <property type="component" value="Unassembled WGS sequence"/>
</dbReference>
<keyword evidence="3" id="KW-1185">Reference proteome</keyword>
<dbReference type="Gene3D" id="3.40.1410.10">
    <property type="entry name" value="Chorismate lyase-like"/>
    <property type="match status" value="1"/>
</dbReference>
<organism evidence="2 3">
    <name type="scientific">Kutzneria chonburiensis</name>
    <dbReference type="NCBI Taxonomy" id="1483604"/>
    <lineage>
        <taxon>Bacteria</taxon>
        <taxon>Bacillati</taxon>
        <taxon>Actinomycetota</taxon>
        <taxon>Actinomycetes</taxon>
        <taxon>Pseudonocardiales</taxon>
        <taxon>Pseudonocardiaceae</taxon>
        <taxon>Kutzneria</taxon>
    </lineage>
</organism>
<comment type="caution">
    <text evidence="2">The sequence shown here is derived from an EMBL/GenBank/DDBJ whole genome shotgun (WGS) entry which is preliminary data.</text>
</comment>
<dbReference type="Pfam" id="PF07702">
    <property type="entry name" value="UTRA"/>
    <property type="match status" value="1"/>
</dbReference>